<dbReference type="AlphaFoldDB" id="A0A0N1PJD1"/>
<sequence length="77" mass="8156">MNLRKIKVNKVLSPWHAACSAVVTAGGVYTLHRDVTTGRGTEGAGGSRFAPAERSDRVAHLTGRMPENQSAGWPPTA</sequence>
<name>A0A0N1PJD1_PAPMA</name>
<evidence type="ECO:0000256" key="1">
    <source>
        <dbReference type="SAM" id="MobiDB-lite"/>
    </source>
</evidence>
<dbReference type="EMBL" id="KQ459762">
    <property type="protein sequence ID" value="KPJ20124.1"/>
    <property type="molecule type" value="Genomic_DNA"/>
</dbReference>
<evidence type="ECO:0000313" key="2">
    <source>
        <dbReference type="EMBL" id="KPJ20124.1"/>
    </source>
</evidence>
<dbReference type="InParanoid" id="A0A0N1PJD1"/>
<feature type="region of interest" description="Disordered" evidence="1">
    <location>
        <begin position="35"/>
        <end position="54"/>
    </location>
</feature>
<reference evidence="2 3" key="1">
    <citation type="journal article" date="2015" name="Nat. Commun.">
        <title>Outbred genome sequencing and CRISPR/Cas9 gene editing in butterflies.</title>
        <authorList>
            <person name="Li X."/>
            <person name="Fan D."/>
            <person name="Zhang W."/>
            <person name="Liu G."/>
            <person name="Zhang L."/>
            <person name="Zhao L."/>
            <person name="Fang X."/>
            <person name="Chen L."/>
            <person name="Dong Y."/>
            <person name="Chen Y."/>
            <person name="Ding Y."/>
            <person name="Zhao R."/>
            <person name="Feng M."/>
            <person name="Zhu Y."/>
            <person name="Feng Y."/>
            <person name="Jiang X."/>
            <person name="Zhu D."/>
            <person name="Xiang H."/>
            <person name="Feng X."/>
            <person name="Li S."/>
            <person name="Wang J."/>
            <person name="Zhang G."/>
            <person name="Kronforst M.R."/>
            <person name="Wang W."/>
        </authorList>
    </citation>
    <scope>NUCLEOTIDE SEQUENCE [LARGE SCALE GENOMIC DNA]</scope>
    <source>
        <strain evidence="2">Ya'a_city_454_Pm</strain>
        <tissue evidence="2">Whole body</tissue>
    </source>
</reference>
<keyword evidence="3" id="KW-1185">Reference proteome</keyword>
<protein>
    <submittedName>
        <fullName evidence="2">Uncharacterized protein</fullName>
    </submittedName>
</protein>
<gene>
    <name evidence="2" type="ORF">RR48_01457</name>
</gene>
<proteinExistence type="predicted"/>
<organism evidence="2 3">
    <name type="scientific">Papilio machaon</name>
    <name type="common">Old World swallowtail butterfly</name>
    <dbReference type="NCBI Taxonomy" id="76193"/>
    <lineage>
        <taxon>Eukaryota</taxon>
        <taxon>Metazoa</taxon>
        <taxon>Ecdysozoa</taxon>
        <taxon>Arthropoda</taxon>
        <taxon>Hexapoda</taxon>
        <taxon>Insecta</taxon>
        <taxon>Pterygota</taxon>
        <taxon>Neoptera</taxon>
        <taxon>Endopterygota</taxon>
        <taxon>Lepidoptera</taxon>
        <taxon>Glossata</taxon>
        <taxon>Ditrysia</taxon>
        <taxon>Papilionoidea</taxon>
        <taxon>Papilionidae</taxon>
        <taxon>Papilioninae</taxon>
        <taxon>Papilio</taxon>
    </lineage>
</organism>
<dbReference type="Proteomes" id="UP000053240">
    <property type="component" value="Unassembled WGS sequence"/>
</dbReference>
<accession>A0A0N1PJD1</accession>
<evidence type="ECO:0000313" key="3">
    <source>
        <dbReference type="Proteomes" id="UP000053240"/>
    </source>
</evidence>